<reference evidence="2 3" key="1">
    <citation type="submission" date="2018-06" db="EMBL/GenBank/DDBJ databases">
        <title>OYT1 Genome Sequencing.</title>
        <authorList>
            <person name="Kato S."/>
            <person name="Itoh T."/>
            <person name="Ohkuma M."/>
        </authorList>
    </citation>
    <scope>NUCLEOTIDE SEQUENCE [LARGE SCALE GENOMIC DNA]</scope>
    <source>
        <strain evidence="2 3">OYT1</strain>
    </source>
</reference>
<dbReference type="OrthoDB" id="648213at2"/>
<dbReference type="SMART" id="SM00953">
    <property type="entry name" value="RES"/>
    <property type="match status" value="1"/>
</dbReference>
<evidence type="ECO:0000259" key="1">
    <source>
        <dbReference type="SMART" id="SM00953"/>
    </source>
</evidence>
<protein>
    <submittedName>
        <fullName evidence="2">RES domain-containing protein</fullName>
    </submittedName>
</protein>
<dbReference type="EMBL" id="AP018738">
    <property type="protein sequence ID" value="BBE50947.1"/>
    <property type="molecule type" value="Genomic_DNA"/>
</dbReference>
<proteinExistence type="predicted"/>
<dbReference type="InterPro" id="IPR041206">
    <property type="entry name" value="HEPN/RES_NTD1"/>
</dbReference>
<keyword evidence="3" id="KW-1185">Reference proteome</keyword>
<dbReference type="AlphaFoldDB" id="A0A2Z6GBY1"/>
<sequence>MSEKIKFVCPECLRGDKVLSDWVNASEERGSCSYCGLKNQPVRSANEVANYMFGYIKDVYEASVPSLLEIDGVKYDIVCLYTDTNSMLAEVFDYQGDSGGFASDYRLIGDLADMLRDLAGFGNDEVAWNTKVADPHGEALIGSWIEFAAVISYRRRFLFLASMEAKDKLLLPRHSALEILKILGEELKERGLRKNVEKGKMVYRVRVAKNGEVFDDVKDLGAPSAEKAAAGRMNPPGIPYFYAAFDQLTACAEVCSDAPSVIHVAYISAWQTRKDLEIIDLSSLGECPSFFDRENIQNRAGHRFLQEFIATVCRPLPAGDVAQLAYIPAQVVSEYFRTVLHVDGVVFRSTRNPTGKCVVLFPSEESDVFPYPFGDMLKLCKPVEKKLVGFEPDLVIPKLKEKNSFDPWELSELRRRENASR</sequence>
<dbReference type="RefSeq" id="WP_062627168.1">
    <property type="nucleotide sequence ID" value="NZ_AP018738.1"/>
</dbReference>
<accession>A0A2Z6GBY1</accession>
<feature type="domain" description="RES" evidence="1">
    <location>
        <begin position="216"/>
        <end position="371"/>
    </location>
</feature>
<dbReference type="Pfam" id="PF18870">
    <property type="entry name" value="HEPN_RES_NTD1"/>
    <property type="match status" value="1"/>
</dbReference>
<name>A0A2Z6GBY1_9PROT</name>
<evidence type="ECO:0000313" key="2">
    <source>
        <dbReference type="EMBL" id="BBE50947.1"/>
    </source>
</evidence>
<dbReference type="Pfam" id="PF08808">
    <property type="entry name" value="RES"/>
    <property type="match status" value="1"/>
</dbReference>
<dbReference type="KEGG" id="fam:OYT1_ch1390"/>
<dbReference type="Proteomes" id="UP000033070">
    <property type="component" value="Chromosome"/>
</dbReference>
<evidence type="ECO:0000313" key="3">
    <source>
        <dbReference type="Proteomes" id="UP000033070"/>
    </source>
</evidence>
<dbReference type="InterPro" id="IPR014914">
    <property type="entry name" value="RES_dom"/>
</dbReference>
<gene>
    <name evidence="2" type="ORF">OYT1_ch1390</name>
</gene>
<organism evidence="2 3">
    <name type="scientific">Ferriphaselus amnicola</name>
    <dbReference type="NCBI Taxonomy" id="1188319"/>
    <lineage>
        <taxon>Bacteria</taxon>
        <taxon>Pseudomonadati</taxon>
        <taxon>Pseudomonadota</taxon>
        <taxon>Betaproteobacteria</taxon>
        <taxon>Nitrosomonadales</taxon>
        <taxon>Gallionellaceae</taxon>
        <taxon>Ferriphaselus</taxon>
    </lineage>
</organism>